<dbReference type="InterPro" id="IPR007370">
    <property type="entry name" value="Glu_cys_ligase"/>
</dbReference>
<dbReference type="PANTHER" id="PTHR38761">
    <property type="entry name" value="GLUTAMATE--CYSTEINE LIGASE"/>
    <property type="match status" value="1"/>
</dbReference>
<evidence type="ECO:0000256" key="5">
    <source>
        <dbReference type="ARBA" id="ARBA00022741"/>
    </source>
</evidence>
<name>A0A0D1JX19_9LACO</name>
<dbReference type="EMBL" id="JWHT01000001">
    <property type="protein sequence ID" value="KIU25788.1"/>
    <property type="molecule type" value="Genomic_DNA"/>
</dbReference>
<gene>
    <name evidence="11" type="primary">gshAB</name>
    <name evidence="11" type="ORF">ab3b_00054</name>
</gene>
<evidence type="ECO:0000256" key="1">
    <source>
        <dbReference type="ARBA" id="ARBA00005006"/>
    </source>
</evidence>
<keyword evidence="6" id="KW-0067">ATP-binding</keyword>
<dbReference type="RefSeq" id="WP_043940472.1">
    <property type="nucleotide sequence ID" value="NZ_JWHT01000001.1"/>
</dbReference>
<dbReference type="UniPathway" id="UPA00142">
    <property type="reaction ID" value="UER00209"/>
</dbReference>
<comment type="pathway">
    <text evidence="1 9">Sulfur metabolism; glutathione biosynthesis; glutathione from L-cysteine and L-glutamate: step 1/2.</text>
</comment>
<dbReference type="Gene3D" id="3.30.590.20">
    <property type="match status" value="1"/>
</dbReference>
<evidence type="ECO:0000256" key="9">
    <source>
        <dbReference type="RuleBase" id="RU004391"/>
    </source>
</evidence>
<dbReference type="InterPro" id="IPR006334">
    <property type="entry name" value="Glut_cys_ligase"/>
</dbReference>
<evidence type="ECO:0000256" key="7">
    <source>
        <dbReference type="ARBA" id="ARBA00048819"/>
    </source>
</evidence>
<evidence type="ECO:0000256" key="8">
    <source>
        <dbReference type="RuleBase" id="RU003544"/>
    </source>
</evidence>
<comment type="similarity">
    <text evidence="8">Belongs to the glutamate--cysteine ligase type 1 family.</text>
</comment>
<comment type="caution">
    <text evidence="11">The sequence shown here is derived from an EMBL/GenBank/DDBJ whole genome shotgun (WGS) entry which is preliminary data.</text>
</comment>
<feature type="domain" description="Glutamate--cysteine ligase" evidence="10">
    <location>
        <begin position="12"/>
        <end position="254"/>
    </location>
</feature>
<comment type="catalytic activity">
    <reaction evidence="7 9">
        <text>L-cysteine + L-glutamate + ATP = gamma-L-glutamyl-L-cysteine + ADP + phosphate + H(+)</text>
        <dbReference type="Rhea" id="RHEA:13285"/>
        <dbReference type="ChEBI" id="CHEBI:15378"/>
        <dbReference type="ChEBI" id="CHEBI:29985"/>
        <dbReference type="ChEBI" id="CHEBI:30616"/>
        <dbReference type="ChEBI" id="CHEBI:35235"/>
        <dbReference type="ChEBI" id="CHEBI:43474"/>
        <dbReference type="ChEBI" id="CHEBI:58173"/>
        <dbReference type="ChEBI" id="CHEBI:456216"/>
        <dbReference type="EC" id="6.3.2.2"/>
    </reaction>
</comment>
<dbReference type="GO" id="GO:0005524">
    <property type="term" value="F:ATP binding"/>
    <property type="evidence" value="ECO:0007669"/>
    <property type="project" value="UniProtKB-KW"/>
</dbReference>
<evidence type="ECO:0000256" key="2">
    <source>
        <dbReference type="ARBA" id="ARBA00012220"/>
    </source>
</evidence>
<dbReference type="AlphaFoldDB" id="A0A0D1JX19"/>
<protein>
    <recommendedName>
        <fullName evidence="2 9">Glutamate--cysteine ligase</fullName>
        <ecNumber evidence="2 9">6.3.2.2</ecNumber>
    </recommendedName>
</protein>
<evidence type="ECO:0000256" key="3">
    <source>
        <dbReference type="ARBA" id="ARBA00022598"/>
    </source>
</evidence>
<evidence type="ECO:0000256" key="6">
    <source>
        <dbReference type="ARBA" id="ARBA00022840"/>
    </source>
</evidence>
<keyword evidence="5" id="KW-0547">Nucleotide-binding</keyword>
<reference evidence="11" key="1">
    <citation type="journal article" date="2015" name="Microbiology (Mosc.)">
        <title>Genomics of the Weissella cibaria species with an examination of its metabolic traits.</title>
        <authorList>
            <person name="Lynch K.M."/>
            <person name="Lucid A."/>
            <person name="Arendt E.K."/>
            <person name="Sleator R.D."/>
            <person name="Lucey B."/>
            <person name="Coffey A."/>
        </authorList>
    </citation>
    <scope>NUCLEOTIDE SEQUENCE [LARGE SCALE GENOMIC DNA]</scope>
    <source>
        <strain evidence="11">AB3b</strain>
    </source>
</reference>
<proteinExistence type="inferred from homology"/>
<dbReference type="PATRIC" id="fig|137591.24.peg.56"/>
<dbReference type="Proteomes" id="UP000032289">
    <property type="component" value="Unassembled WGS sequence"/>
</dbReference>
<dbReference type="InterPro" id="IPR014746">
    <property type="entry name" value="Gln_synth/guanido_kin_cat_dom"/>
</dbReference>
<sequence>MAENHLEIGKLIAENNLYRELSGGQFGIEIEQHRVTAEGRLSRRIYPASLGSRTTHPYLQTDYSETQSELVTEPVGSFEAARDFLLQLQWVMRDHMSGSETIWPLSMPPKLTADDLQWVDETFDRPWMQDYRDWLAKKYGSTHEIITGLHLDYSLPETLLEKLFALSDEADYVTFKNAVYFKLAQQIAAHRWLFVYLFGAAPFSMNDTDSRVPRMDQPVRSIRTSQFGFANDGNIRVDYATNLADHFNQIKTHIARGELFSNHEFYGTVRFKGREDYDDMLQHGVEYLELRILDADPFDPAGISENALNLIHLLLLHFVMSDREYSATELIQSDSLANQIALQSPVSPLPNKADAMTIMSEISQLADHFGMRFNDGLSLVAERILTPGKTPAARIIATAGTPEALQKWATELGNQRYELFRTEHDAQFAALFGTGQFAKLVAEAMVVGIRVKNWTRTDLTLAVDDHEETIQVPVPLATLFPERYAD</sequence>
<dbReference type="PANTHER" id="PTHR38761:SF1">
    <property type="entry name" value="GLUTAMATE--CYSTEINE LIGASE"/>
    <property type="match status" value="1"/>
</dbReference>
<evidence type="ECO:0000256" key="4">
    <source>
        <dbReference type="ARBA" id="ARBA00022684"/>
    </source>
</evidence>
<organism evidence="11 12">
    <name type="scientific">Weissella cibaria</name>
    <dbReference type="NCBI Taxonomy" id="137591"/>
    <lineage>
        <taxon>Bacteria</taxon>
        <taxon>Bacillati</taxon>
        <taxon>Bacillota</taxon>
        <taxon>Bacilli</taxon>
        <taxon>Lactobacillales</taxon>
        <taxon>Lactobacillaceae</taxon>
        <taxon>Weissella</taxon>
    </lineage>
</organism>
<keyword evidence="4 8" id="KW-0317">Glutathione biosynthesis</keyword>
<dbReference type="GO" id="GO:0004357">
    <property type="term" value="F:glutamate-cysteine ligase activity"/>
    <property type="evidence" value="ECO:0007669"/>
    <property type="project" value="UniProtKB-EC"/>
</dbReference>
<dbReference type="GO" id="GO:0005829">
    <property type="term" value="C:cytosol"/>
    <property type="evidence" value="ECO:0007669"/>
    <property type="project" value="TreeGrafter"/>
</dbReference>
<evidence type="ECO:0000313" key="12">
    <source>
        <dbReference type="Proteomes" id="UP000032289"/>
    </source>
</evidence>
<dbReference type="EC" id="6.3.2.2" evidence="2 9"/>
<dbReference type="Pfam" id="PF04262">
    <property type="entry name" value="Glu_cys_ligase"/>
    <property type="match status" value="1"/>
</dbReference>
<keyword evidence="3 8" id="KW-0436">Ligase</keyword>
<dbReference type="GO" id="GO:0046872">
    <property type="term" value="F:metal ion binding"/>
    <property type="evidence" value="ECO:0007669"/>
    <property type="project" value="TreeGrafter"/>
</dbReference>
<evidence type="ECO:0000313" key="11">
    <source>
        <dbReference type="EMBL" id="KIU25788.1"/>
    </source>
</evidence>
<evidence type="ECO:0000259" key="10">
    <source>
        <dbReference type="Pfam" id="PF04262"/>
    </source>
</evidence>
<accession>A0A0D1JX19</accession>
<dbReference type="GO" id="GO:0006750">
    <property type="term" value="P:glutathione biosynthetic process"/>
    <property type="evidence" value="ECO:0007669"/>
    <property type="project" value="UniProtKB-UniPathway"/>
</dbReference>
<dbReference type="SUPFAM" id="SSF55931">
    <property type="entry name" value="Glutamine synthetase/guanido kinase"/>
    <property type="match status" value="1"/>
</dbReference>